<accession>A0ABS3JBV8</accession>
<evidence type="ECO:0000313" key="2">
    <source>
        <dbReference type="Proteomes" id="UP000664628"/>
    </source>
</evidence>
<name>A0ABS3JBV8_9BACT</name>
<protein>
    <submittedName>
        <fullName evidence="1">Uncharacterized protein</fullName>
    </submittedName>
</protein>
<comment type="caution">
    <text evidence="1">The sequence shown here is derived from an EMBL/GenBank/DDBJ whole genome shotgun (WGS) entry which is preliminary data.</text>
</comment>
<keyword evidence="2" id="KW-1185">Reference proteome</keyword>
<dbReference type="EMBL" id="JAFMYW010000001">
    <property type="protein sequence ID" value="MBO0947472.1"/>
    <property type="molecule type" value="Genomic_DNA"/>
</dbReference>
<sequence length="190" mass="21408">MNLTERFNAAQELAGRYVATDLRLKVISDAKRQLRRPSTEFTSTADVEAYEQAQASFEQEYATFDREQAELEAWQKGQLATPTGLYALLVGDYDEDSPVISIRVNGYHVYADEGQITLSPENQAKREPDYSIGTDYTEAKYILQSARQLTQAECGSTLSDDETSLFFFMVVQLMATTRLTAAVNRLTPNY</sequence>
<organism evidence="1 2">
    <name type="scientific">Fibrella forsythiae</name>
    <dbReference type="NCBI Taxonomy" id="2817061"/>
    <lineage>
        <taxon>Bacteria</taxon>
        <taxon>Pseudomonadati</taxon>
        <taxon>Bacteroidota</taxon>
        <taxon>Cytophagia</taxon>
        <taxon>Cytophagales</taxon>
        <taxon>Spirosomataceae</taxon>
        <taxon>Fibrella</taxon>
    </lineage>
</organism>
<gene>
    <name evidence="1" type="ORF">J2I46_02685</name>
</gene>
<reference evidence="1 2" key="1">
    <citation type="submission" date="2021-03" db="EMBL/GenBank/DDBJ databases">
        <title>Fibrella sp. HMF5405 genome sequencing and assembly.</title>
        <authorList>
            <person name="Kang H."/>
            <person name="Kim H."/>
            <person name="Bae S."/>
            <person name="Joh K."/>
        </authorList>
    </citation>
    <scope>NUCLEOTIDE SEQUENCE [LARGE SCALE GENOMIC DNA]</scope>
    <source>
        <strain evidence="1 2">HMF5405</strain>
    </source>
</reference>
<evidence type="ECO:0000313" key="1">
    <source>
        <dbReference type="EMBL" id="MBO0947472.1"/>
    </source>
</evidence>
<dbReference type="Proteomes" id="UP000664628">
    <property type="component" value="Unassembled WGS sequence"/>
</dbReference>
<dbReference type="RefSeq" id="WP_207327380.1">
    <property type="nucleotide sequence ID" value="NZ_JAFMYW010000001.1"/>
</dbReference>
<proteinExistence type="predicted"/>